<name>A0A3A8JQE4_9BACT</name>
<dbReference type="Pfam" id="PF09536">
    <property type="entry name" value="DUF2378"/>
    <property type="match status" value="1"/>
</dbReference>
<proteinExistence type="predicted"/>
<gene>
    <name evidence="1" type="ORF">D7X32_30990</name>
</gene>
<keyword evidence="2" id="KW-1185">Reference proteome</keyword>
<dbReference type="OrthoDB" id="5512162at2"/>
<reference evidence="2" key="1">
    <citation type="submission" date="2018-09" db="EMBL/GenBank/DDBJ databases">
        <authorList>
            <person name="Livingstone P.G."/>
            <person name="Whitworth D.E."/>
        </authorList>
    </citation>
    <scope>NUCLEOTIDE SEQUENCE [LARGE SCALE GENOMIC DNA]</scope>
    <source>
        <strain evidence="2">CA043D</strain>
    </source>
</reference>
<protein>
    <submittedName>
        <fullName evidence="1">DUF2378 family protein</fullName>
    </submittedName>
</protein>
<dbReference type="InterPro" id="IPR011751">
    <property type="entry name" value="Mxa_paralog_2265"/>
</dbReference>
<dbReference type="NCBIfam" id="TIGR02265">
    <property type="entry name" value="Mxa_TIGR02265"/>
    <property type="match status" value="1"/>
</dbReference>
<dbReference type="RefSeq" id="WP_120606172.1">
    <property type="nucleotide sequence ID" value="NZ_JABFJX010000192.1"/>
</dbReference>
<comment type="caution">
    <text evidence="1">The sequence shown here is derived from an EMBL/GenBank/DDBJ whole genome shotgun (WGS) entry which is preliminary data.</text>
</comment>
<sequence length="195" mass="21949">MEPWIHSETREAPGLPHHLSVRVPRRNFEGLFQHALRPSGPFAQALRDVGYDPDTVEEVLPLEVWRASLAVARRHACPGLASEDANRVLGTHYVEGFAQTLVGRIFAAAAPLLGAERCLARLPTYLRAGRDDMKLVLQPVRAREWVAHVVDADPLPDFVAGVMEQVLRRTRVLPRVDVLERAEQAYSLRIRWDEA</sequence>
<dbReference type="EMBL" id="RAWE01000156">
    <property type="protein sequence ID" value="RKG97997.1"/>
    <property type="molecule type" value="Genomic_DNA"/>
</dbReference>
<evidence type="ECO:0000313" key="2">
    <source>
        <dbReference type="Proteomes" id="UP000268313"/>
    </source>
</evidence>
<evidence type="ECO:0000313" key="1">
    <source>
        <dbReference type="EMBL" id="RKG97997.1"/>
    </source>
</evidence>
<accession>A0A3A8JQE4</accession>
<dbReference type="Proteomes" id="UP000268313">
    <property type="component" value="Unassembled WGS sequence"/>
</dbReference>
<dbReference type="AlphaFoldDB" id="A0A3A8JQE4"/>
<organism evidence="1 2">
    <name type="scientific">Corallococcus carmarthensis</name>
    <dbReference type="NCBI Taxonomy" id="2316728"/>
    <lineage>
        <taxon>Bacteria</taxon>
        <taxon>Pseudomonadati</taxon>
        <taxon>Myxococcota</taxon>
        <taxon>Myxococcia</taxon>
        <taxon>Myxococcales</taxon>
        <taxon>Cystobacterineae</taxon>
        <taxon>Myxococcaceae</taxon>
        <taxon>Corallococcus</taxon>
    </lineage>
</organism>